<dbReference type="Proteomes" id="UP001054945">
    <property type="component" value="Unassembled WGS sequence"/>
</dbReference>
<proteinExistence type="predicted"/>
<comment type="caution">
    <text evidence="2">The sequence shown here is derived from an EMBL/GenBank/DDBJ whole genome shotgun (WGS) entry which is preliminary data.</text>
</comment>
<feature type="transmembrane region" description="Helical" evidence="1">
    <location>
        <begin position="28"/>
        <end position="51"/>
    </location>
</feature>
<evidence type="ECO:0000313" key="2">
    <source>
        <dbReference type="EMBL" id="GIX93026.1"/>
    </source>
</evidence>
<organism evidence="2 3">
    <name type="scientific">Caerostris extrusa</name>
    <name type="common">Bark spider</name>
    <name type="synonym">Caerostris bankana</name>
    <dbReference type="NCBI Taxonomy" id="172846"/>
    <lineage>
        <taxon>Eukaryota</taxon>
        <taxon>Metazoa</taxon>
        <taxon>Ecdysozoa</taxon>
        <taxon>Arthropoda</taxon>
        <taxon>Chelicerata</taxon>
        <taxon>Arachnida</taxon>
        <taxon>Araneae</taxon>
        <taxon>Araneomorphae</taxon>
        <taxon>Entelegynae</taxon>
        <taxon>Araneoidea</taxon>
        <taxon>Araneidae</taxon>
        <taxon>Caerostris</taxon>
    </lineage>
</organism>
<dbReference type="AlphaFoldDB" id="A0AAV4PBG0"/>
<keyword evidence="3" id="KW-1185">Reference proteome</keyword>
<keyword evidence="1" id="KW-0472">Membrane</keyword>
<sequence length="141" mass="16309">MSYPPGKKLIKMISKLFKKYSSEKNLKLLQRVMSVFVDCGALSFALFYWFLNSYPLELKIEVIRLKSDTTPEVTQTEVKAERMLLDNVKSGMMLITHPTQPKPPLIMLVLTTNYIFALQEINRYSLSTTNRLTEHCISIFP</sequence>
<keyword evidence="1" id="KW-0812">Transmembrane</keyword>
<dbReference type="EMBL" id="BPLR01004183">
    <property type="protein sequence ID" value="GIX93026.1"/>
    <property type="molecule type" value="Genomic_DNA"/>
</dbReference>
<evidence type="ECO:0000256" key="1">
    <source>
        <dbReference type="SAM" id="Phobius"/>
    </source>
</evidence>
<keyword evidence="1" id="KW-1133">Transmembrane helix</keyword>
<protein>
    <submittedName>
        <fullName evidence="2">Uncharacterized protein</fullName>
    </submittedName>
</protein>
<name>A0AAV4PBG0_CAEEX</name>
<accession>A0AAV4PBG0</accession>
<gene>
    <name evidence="2" type="ORF">CEXT_6541</name>
</gene>
<reference evidence="2 3" key="1">
    <citation type="submission" date="2021-06" db="EMBL/GenBank/DDBJ databases">
        <title>Caerostris extrusa draft genome.</title>
        <authorList>
            <person name="Kono N."/>
            <person name="Arakawa K."/>
        </authorList>
    </citation>
    <scope>NUCLEOTIDE SEQUENCE [LARGE SCALE GENOMIC DNA]</scope>
</reference>
<evidence type="ECO:0000313" key="3">
    <source>
        <dbReference type="Proteomes" id="UP001054945"/>
    </source>
</evidence>